<dbReference type="PANTHER" id="PTHR14002:SF43">
    <property type="entry name" value="DELTA-LIKE PROTEIN"/>
    <property type="match status" value="1"/>
</dbReference>
<dbReference type="Proteomes" id="UP000085678">
    <property type="component" value="Unplaced"/>
</dbReference>
<evidence type="ECO:0000313" key="4">
    <source>
        <dbReference type="Proteomes" id="UP000085678"/>
    </source>
</evidence>
<protein>
    <submittedName>
        <fullName evidence="5">ZP domain-containing protein-like</fullName>
    </submittedName>
</protein>
<dbReference type="AlphaFoldDB" id="A0A1S3KB47"/>
<dbReference type="InterPro" id="IPR001507">
    <property type="entry name" value="ZP_dom"/>
</dbReference>
<evidence type="ECO:0000313" key="5">
    <source>
        <dbReference type="RefSeq" id="XP_013419863.1"/>
    </source>
</evidence>
<keyword evidence="4" id="KW-1185">Reference proteome</keyword>
<keyword evidence="2" id="KW-1015">Disulfide bond</keyword>
<sequence>MKGVVTWASTVEIHVVCKYVKHRWVGHSFTPVVDKIRFREERLGNFSFKMQQFKTENFVNPYSKKDFPVAVKVRDKMYFLLSVDSKDEDVKLFAKTCKATTTPSPKDPIQFLFISNGCPVSHSVKFLPCQNPKEIRLSLKAFQFLKILPQIYLHCKLTACHSQDTTSRCTNGCLRSDERRKKREEADDGYQLTAGPFQYVLQ</sequence>
<dbReference type="Pfam" id="PF00100">
    <property type="entry name" value="Zona_pellucida"/>
    <property type="match status" value="1"/>
</dbReference>
<dbReference type="KEGG" id="lak:106180428"/>
<accession>A0A1S3KB47</accession>
<dbReference type="Gene3D" id="2.60.40.4100">
    <property type="entry name" value="Zona pellucida, ZP-C domain"/>
    <property type="match status" value="1"/>
</dbReference>
<name>A0A1S3KB47_LINAN</name>
<dbReference type="InterPro" id="IPR055355">
    <property type="entry name" value="ZP-C"/>
</dbReference>
<evidence type="ECO:0000259" key="3">
    <source>
        <dbReference type="PROSITE" id="PS51034"/>
    </source>
</evidence>
<organism evidence="4 5">
    <name type="scientific">Lingula anatina</name>
    <name type="common">Brachiopod</name>
    <name type="synonym">Lingula unguis</name>
    <dbReference type="NCBI Taxonomy" id="7574"/>
    <lineage>
        <taxon>Eukaryota</taxon>
        <taxon>Metazoa</taxon>
        <taxon>Spiralia</taxon>
        <taxon>Lophotrochozoa</taxon>
        <taxon>Brachiopoda</taxon>
        <taxon>Linguliformea</taxon>
        <taxon>Lingulata</taxon>
        <taxon>Lingulida</taxon>
        <taxon>Linguloidea</taxon>
        <taxon>Lingulidae</taxon>
        <taxon>Lingula</taxon>
    </lineage>
</organism>
<evidence type="ECO:0000256" key="1">
    <source>
        <dbReference type="ARBA" id="ARBA00022729"/>
    </source>
</evidence>
<evidence type="ECO:0000256" key="2">
    <source>
        <dbReference type="ARBA" id="ARBA00023157"/>
    </source>
</evidence>
<dbReference type="RefSeq" id="XP_013419863.1">
    <property type="nucleotide sequence ID" value="XM_013564409.1"/>
</dbReference>
<keyword evidence="1" id="KW-0732">Signal</keyword>
<dbReference type="PROSITE" id="PS51034">
    <property type="entry name" value="ZP_2"/>
    <property type="match status" value="1"/>
</dbReference>
<dbReference type="InParanoid" id="A0A1S3KB47"/>
<gene>
    <name evidence="5" type="primary">LOC106180428</name>
</gene>
<dbReference type="GeneID" id="106180428"/>
<proteinExistence type="predicted"/>
<dbReference type="InterPro" id="IPR042235">
    <property type="entry name" value="ZP-C_dom"/>
</dbReference>
<dbReference type="PANTHER" id="PTHR14002">
    <property type="entry name" value="ENDOGLIN/TGF-BETA RECEPTOR TYPE III"/>
    <property type="match status" value="1"/>
</dbReference>
<dbReference type="STRING" id="7574.A0A1S3KB47"/>
<feature type="domain" description="ZP" evidence="3">
    <location>
        <begin position="1"/>
        <end position="176"/>
    </location>
</feature>
<dbReference type="OrthoDB" id="10063988at2759"/>
<reference evidence="5" key="1">
    <citation type="submission" date="2025-08" db="UniProtKB">
        <authorList>
            <consortium name="RefSeq"/>
        </authorList>
    </citation>
    <scope>IDENTIFICATION</scope>
    <source>
        <tissue evidence="5">Gonads</tissue>
    </source>
</reference>